<gene>
    <name evidence="5" type="ORF">A2215_03185</name>
</gene>
<reference evidence="5 6" key="1">
    <citation type="journal article" date="2016" name="Nat. Commun.">
        <title>Thousands of microbial genomes shed light on interconnected biogeochemical processes in an aquifer system.</title>
        <authorList>
            <person name="Anantharaman K."/>
            <person name="Brown C.T."/>
            <person name="Hug L.A."/>
            <person name="Sharon I."/>
            <person name="Castelle C.J."/>
            <person name="Probst A.J."/>
            <person name="Thomas B.C."/>
            <person name="Singh A."/>
            <person name="Wilkins M.J."/>
            <person name="Karaoz U."/>
            <person name="Brodie E.L."/>
            <person name="Williams K.H."/>
            <person name="Hubbard S.S."/>
            <person name="Banfield J.F."/>
        </authorList>
    </citation>
    <scope>NUCLEOTIDE SEQUENCE [LARGE SCALE GENOMIC DNA]</scope>
</reference>
<feature type="binding site" evidence="2">
    <location>
        <begin position="179"/>
        <end position="186"/>
    </location>
    <ligand>
        <name>ATP</name>
        <dbReference type="ChEBI" id="CHEBI:30616"/>
    </ligand>
</feature>
<dbReference type="InterPro" id="IPR036597">
    <property type="entry name" value="Fido-like_dom_sf"/>
</dbReference>
<feature type="site" description="Important for autoinhibition of adenylyltransferase activity" evidence="3">
    <location>
        <position position="48"/>
    </location>
</feature>
<organism evidence="5 6">
    <name type="scientific">Candidatus Berkelbacteria bacterium RIFOXYA2_FULL_43_10</name>
    <dbReference type="NCBI Taxonomy" id="1797472"/>
    <lineage>
        <taxon>Bacteria</taxon>
        <taxon>Candidatus Berkelbacteria</taxon>
    </lineage>
</organism>
<keyword evidence="2" id="KW-0067">ATP-binding</keyword>
<comment type="caution">
    <text evidence="5">The sequence shown here is derived from an EMBL/GenBank/DDBJ whole genome shotgun (WGS) entry which is preliminary data.</text>
</comment>
<dbReference type="EMBL" id="MEZY01000009">
    <property type="protein sequence ID" value="OGD65594.1"/>
    <property type="molecule type" value="Genomic_DNA"/>
</dbReference>
<evidence type="ECO:0000256" key="3">
    <source>
        <dbReference type="PIRSR" id="PIRSR640198-3"/>
    </source>
</evidence>
<sequence length="299" mass="34382">MATQKIYQEKLAELKTSFDTLKQGKDSLLAILGQAEVPESVYNSNAIENSTLTLKETEKILLEQELFRDVSLREVYEAKNLARVVDYTRVKANEEDLSKSLILLIHQMLIGGIDDNIAGRFRQKDEYVRVGTHVAPAPENVDRLIENILIEYSSDHISYFIDRIAKFHLEFERIHPFCDGNGRIGRVISNFQLLRLGFPRIIIRDKEKANYYAAFHEYQSSKNPKLMEKVIALALVESLHKRVTYLSGSEVVDLSDYVKNKKLSAPRIFNAALRQSIPAFRERGVWKTGDNYKMADKRN</sequence>
<dbReference type="PANTHER" id="PTHR13504">
    <property type="entry name" value="FIDO DOMAIN-CONTAINING PROTEIN DDB_G0283145"/>
    <property type="match status" value="1"/>
</dbReference>
<dbReference type="GO" id="GO:0005524">
    <property type="term" value="F:ATP binding"/>
    <property type="evidence" value="ECO:0007669"/>
    <property type="project" value="UniProtKB-KW"/>
</dbReference>
<dbReference type="Pfam" id="PF02661">
    <property type="entry name" value="Fic"/>
    <property type="match status" value="1"/>
</dbReference>
<dbReference type="AlphaFoldDB" id="A0A1F5EEG6"/>
<feature type="binding site" evidence="2">
    <location>
        <begin position="211"/>
        <end position="212"/>
    </location>
    <ligand>
        <name>ATP</name>
        <dbReference type="ChEBI" id="CHEBI:30616"/>
    </ligand>
</feature>
<feature type="binding site" evidence="2">
    <location>
        <begin position="130"/>
        <end position="133"/>
    </location>
    <ligand>
        <name>ATP</name>
        <dbReference type="ChEBI" id="CHEBI:30616"/>
    </ligand>
</feature>
<evidence type="ECO:0000313" key="5">
    <source>
        <dbReference type="EMBL" id="OGD65594.1"/>
    </source>
</evidence>
<dbReference type="Gene3D" id="1.10.3290.10">
    <property type="entry name" value="Fido-like domain"/>
    <property type="match status" value="1"/>
</dbReference>
<dbReference type="SUPFAM" id="SSF140931">
    <property type="entry name" value="Fic-like"/>
    <property type="match status" value="1"/>
</dbReference>
<evidence type="ECO:0000259" key="4">
    <source>
        <dbReference type="PROSITE" id="PS51459"/>
    </source>
</evidence>
<evidence type="ECO:0000256" key="2">
    <source>
        <dbReference type="PIRSR" id="PIRSR640198-2"/>
    </source>
</evidence>
<accession>A0A1F5EEG6</accession>
<evidence type="ECO:0000256" key="1">
    <source>
        <dbReference type="PIRSR" id="PIRSR640198-1"/>
    </source>
</evidence>
<dbReference type="Proteomes" id="UP000178583">
    <property type="component" value="Unassembled WGS sequence"/>
</dbReference>
<evidence type="ECO:0000313" key="6">
    <source>
        <dbReference type="Proteomes" id="UP000178583"/>
    </source>
</evidence>
<keyword evidence="2" id="KW-0547">Nucleotide-binding</keyword>
<dbReference type="InterPro" id="IPR003812">
    <property type="entry name" value="Fido"/>
</dbReference>
<dbReference type="PANTHER" id="PTHR13504:SF38">
    <property type="entry name" value="FIDO DOMAIN-CONTAINING PROTEIN"/>
    <property type="match status" value="1"/>
</dbReference>
<proteinExistence type="predicted"/>
<dbReference type="InterPro" id="IPR040198">
    <property type="entry name" value="Fido_containing"/>
</dbReference>
<feature type="domain" description="Fido" evidence="4">
    <location>
        <begin position="97"/>
        <end position="236"/>
    </location>
</feature>
<dbReference type="PROSITE" id="PS51459">
    <property type="entry name" value="FIDO"/>
    <property type="match status" value="1"/>
</dbReference>
<feature type="active site" evidence="1">
    <location>
        <position position="175"/>
    </location>
</feature>
<protein>
    <recommendedName>
        <fullName evidence="4">Fido domain-containing protein</fullName>
    </recommendedName>
</protein>
<dbReference type="STRING" id="1797472.A2215_03185"/>
<name>A0A1F5EEG6_9BACT</name>